<organism evidence="1 2">
    <name type="scientific">Cucumis melo var. makuwa</name>
    <name type="common">Oriental melon</name>
    <dbReference type="NCBI Taxonomy" id="1194695"/>
    <lineage>
        <taxon>Eukaryota</taxon>
        <taxon>Viridiplantae</taxon>
        <taxon>Streptophyta</taxon>
        <taxon>Embryophyta</taxon>
        <taxon>Tracheophyta</taxon>
        <taxon>Spermatophyta</taxon>
        <taxon>Magnoliopsida</taxon>
        <taxon>eudicotyledons</taxon>
        <taxon>Gunneridae</taxon>
        <taxon>Pentapetalae</taxon>
        <taxon>rosids</taxon>
        <taxon>fabids</taxon>
        <taxon>Cucurbitales</taxon>
        <taxon>Cucurbitaceae</taxon>
        <taxon>Benincaseae</taxon>
        <taxon>Cucumis</taxon>
    </lineage>
</organism>
<comment type="caution">
    <text evidence="1">The sequence shown here is derived from an EMBL/GenBank/DDBJ whole genome shotgun (WGS) entry which is preliminary data.</text>
</comment>
<evidence type="ECO:0000313" key="1">
    <source>
        <dbReference type="EMBL" id="TYK04220.1"/>
    </source>
</evidence>
<dbReference type="EMBL" id="SSTD01014588">
    <property type="protein sequence ID" value="TYK04220.1"/>
    <property type="molecule type" value="Genomic_DNA"/>
</dbReference>
<dbReference type="AlphaFoldDB" id="A0A5D3BYM7"/>
<gene>
    <name evidence="1" type="ORF">E5676_scaffold24967G00240</name>
</gene>
<reference evidence="1 2" key="1">
    <citation type="submission" date="2019-08" db="EMBL/GenBank/DDBJ databases">
        <title>Draft genome sequences of two oriental melons (Cucumis melo L. var makuwa).</title>
        <authorList>
            <person name="Kwon S.-Y."/>
        </authorList>
    </citation>
    <scope>NUCLEOTIDE SEQUENCE [LARGE SCALE GENOMIC DNA]</scope>
    <source>
        <strain evidence="2">cv. Chang Bougi</strain>
        <tissue evidence="1">Leaf</tissue>
    </source>
</reference>
<accession>A0A5D3BYM7</accession>
<proteinExistence type="predicted"/>
<sequence length="161" mass="18501">MNDLGSFMVSYSIADVDLGRVLCDLEQLTDKSIACLESKIEDVFVKVDKFIFPTDFVILDYEAIPPQEFFEEEDSKGVLEVINVVYDARKFEPLNLQTKGEKKNKPSIKETQALKLKPLPNHLKYAFMRENDTLPIIIFAQLSSAEEKPSLKMQKCHQKRI</sequence>
<name>A0A5D3BYM7_CUCMM</name>
<dbReference type="PANTHER" id="PTHR33067">
    <property type="entry name" value="RNA-DIRECTED DNA POLYMERASE-RELATED"/>
    <property type="match status" value="1"/>
</dbReference>
<evidence type="ECO:0000313" key="2">
    <source>
        <dbReference type="Proteomes" id="UP000321947"/>
    </source>
</evidence>
<dbReference type="Proteomes" id="UP000321947">
    <property type="component" value="Unassembled WGS sequence"/>
</dbReference>
<protein>
    <submittedName>
        <fullName evidence="1">Uncharacterized protein</fullName>
    </submittedName>
</protein>